<protein>
    <recommendedName>
        <fullName evidence="3">peptidylprolyl isomerase</fullName>
        <ecNumber evidence="3">5.2.1.8</ecNumber>
    </recommendedName>
</protein>
<dbReference type="InterPro" id="IPR046357">
    <property type="entry name" value="PPIase_dom_sf"/>
</dbReference>
<gene>
    <name evidence="7" type="ORF">MNBD_GAMMA13-901</name>
</gene>
<keyword evidence="5" id="KW-0413">Isomerase</keyword>
<evidence type="ECO:0000256" key="3">
    <source>
        <dbReference type="ARBA" id="ARBA00013194"/>
    </source>
</evidence>
<dbReference type="Gene3D" id="2.40.10.330">
    <property type="match status" value="1"/>
</dbReference>
<proteinExistence type="inferred from homology"/>
<name>A0A3B0YRJ4_9ZZZZ</name>
<evidence type="ECO:0000256" key="4">
    <source>
        <dbReference type="ARBA" id="ARBA00023110"/>
    </source>
</evidence>
<sequence>MQITIGSSVTMHFALRLPDGMVVEDSFDNEPLTFVMGDETLDKGLELALYGLKPGDRQTLTLMPGQAFGMRDKASLQWLPMDQFPADIEPEQGQIIGFTGENGEELAAAIVEIQGQRVKVDFNHPLAGREIEFEVEILDVNALL</sequence>
<dbReference type="SUPFAM" id="SSF54534">
    <property type="entry name" value="FKBP-like"/>
    <property type="match status" value="1"/>
</dbReference>
<dbReference type="EC" id="5.2.1.8" evidence="3"/>
<accession>A0A3B0YRJ4</accession>
<reference evidence="7" key="1">
    <citation type="submission" date="2018-06" db="EMBL/GenBank/DDBJ databases">
        <authorList>
            <person name="Zhirakovskaya E."/>
        </authorList>
    </citation>
    <scope>NUCLEOTIDE SEQUENCE</scope>
</reference>
<dbReference type="Pfam" id="PF00254">
    <property type="entry name" value="FKBP_C"/>
    <property type="match status" value="1"/>
</dbReference>
<comment type="catalytic activity">
    <reaction evidence="1">
        <text>[protein]-peptidylproline (omega=180) = [protein]-peptidylproline (omega=0)</text>
        <dbReference type="Rhea" id="RHEA:16237"/>
        <dbReference type="Rhea" id="RHEA-COMP:10747"/>
        <dbReference type="Rhea" id="RHEA-COMP:10748"/>
        <dbReference type="ChEBI" id="CHEBI:83833"/>
        <dbReference type="ChEBI" id="CHEBI:83834"/>
        <dbReference type="EC" id="5.2.1.8"/>
    </reaction>
</comment>
<evidence type="ECO:0000259" key="6">
    <source>
        <dbReference type="PROSITE" id="PS50059"/>
    </source>
</evidence>
<dbReference type="PANTHER" id="PTHR47861">
    <property type="entry name" value="FKBP-TYPE PEPTIDYL-PROLYL CIS-TRANS ISOMERASE SLYD"/>
    <property type="match status" value="1"/>
</dbReference>
<keyword evidence="4" id="KW-0697">Rotamase</keyword>
<evidence type="ECO:0000256" key="2">
    <source>
        <dbReference type="ARBA" id="ARBA00006577"/>
    </source>
</evidence>
<dbReference type="EMBL" id="UOFK01000131">
    <property type="protein sequence ID" value="VAW77862.1"/>
    <property type="molecule type" value="Genomic_DNA"/>
</dbReference>
<dbReference type="PANTHER" id="PTHR47861:SF4">
    <property type="entry name" value="FKBP-TYPE 16 KDA PEPTIDYL-PROLYL CIS-TRANS ISOMERASE"/>
    <property type="match status" value="1"/>
</dbReference>
<feature type="domain" description="PPIase FKBP-type" evidence="6">
    <location>
        <begin position="6"/>
        <end position="80"/>
    </location>
</feature>
<dbReference type="InterPro" id="IPR048261">
    <property type="entry name" value="SlpA/SlyD-like_ins_sf"/>
</dbReference>
<dbReference type="PROSITE" id="PS50059">
    <property type="entry name" value="FKBP_PPIASE"/>
    <property type="match status" value="1"/>
</dbReference>
<organism evidence="7">
    <name type="scientific">hydrothermal vent metagenome</name>
    <dbReference type="NCBI Taxonomy" id="652676"/>
    <lineage>
        <taxon>unclassified sequences</taxon>
        <taxon>metagenomes</taxon>
        <taxon>ecological metagenomes</taxon>
    </lineage>
</organism>
<evidence type="ECO:0000256" key="5">
    <source>
        <dbReference type="ARBA" id="ARBA00023235"/>
    </source>
</evidence>
<dbReference type="InterPro" id="IPR001179">
    <property type="entry name" value="PPIase_FKBP_dom"/>
</dbReference>
<comment type="similarity">
    <text evidence="2">Belongs to the FKBP-type PPIase family.</text>
</comment>
<evidence type="ECO:0000313" key="7">
    <source>
        <dbReference type="EMBL" id="VAW77862.1"/>
    </source>
</evidence>
<dbReference type="GO" id="GO:0003755">
    <property type="term" value="F:peptidyl-prolyl cis-trans isomerase activity"/>
    <property type="evidence" value="ECO:0007669"/>
    <property type="project" value="UniProtKB-KW"/>
</dbReference>
<dbReference type="AlphaFoldDB" id="A0A3B0YRJ4"/>
<dbReference type="Gene3D" id="3.10.50.40">
    <property type="match status" value="1"/>
</dbReference>
<evidence type="ECO:0000256" key="1">
    <source>
        <dbReference type="ARBA" id="ARBA00000971"/>
    </source>
</evidence>